<evidence type="ECO:0000313" key="5">
    <source>
        <dbReference type="Proteomes" id="UP001156389"/>
    </source>
</evidence>
<evidence type="ECO:0000256" key="2">
    <source>
        <dbReference type="SAM" id="MobiDB-lite"/>
    </source>
</evidence>
<feature type="region of interest" description="Disordered" evidence="2">
    <location>
        <begin position="399"/>
        <end position="445"/>
    </location>
</feature>
<keyword evidence="1" id="KW-0853">WD repeat</keyword>
<comment type="caution">
    <text evidence="4">The sequence shown here is derived from an EMBL/GenBank/DDBJ whole genome shotgun (WGS) entry which is preliminary data.</text>
</comment>
<organism evidence="4 5">
    <name type="scientific">Streptomyces gossypii</name>
    <dbReference type="NCBI Taxonomy" id="2883101"/>
    <lineage>
        <taxon>Bacteria</taxon>
        <taxon>Bacillati</taxon>
        <taxon>Actinomycetota</taxon>
        <taxon>Actinomycetes</taxon>
        <taxon>Kitasatosporales</taxon>
        <taxon>Streptomycetaceae</taxon>
        <taxon>Streptomyces</taxon>
    </lineage>
</organism>
<dbReference type="SUPFAM" id="SSF50998">
    <property type="entry name" value="Quinoprotein alcohol dehydrogenase-like"/>
    <property type="match status" value="1"/>
</dbReference>
<dbReference type="InterPro" id="IPR011047">
    <property type="entry name" value="Quinoprotein_ADH-like_sf"/>
</dbReference>
<dbReference type="PANTHER" id="PTHR19879">
    <property type="entry name" value="TRANSCRIPTION INITIATION FACTOR TFIID"/>
    <property type="match status" value="1"/>
</dbReference>
<name>A0ABT2JS90_9ACTN</name>
<feature type="compositionally biased region" description="Pro residues" evidence="2">
    <location>
        <begin position="429"/>
        <end position="438"/>
    </location>
</feature>
<dbReference type="EMBL" id="JAJAGO010000005">
    <property type="protein sequence ID" value="MCT2590757.1"/>
    <property type="molecule type" value="Genomic_DNA"/>
</dbReference>
<dbReference type="InterPro" id="IPR001680">
    <property type="entry name" value="WD40_rpt"/>
</dbReference>
<evidence type="ECO:0000256" key="1">
    <source>
        <dbReference type="PROSITE-ProRule" id="PRU00221"/>
    </source>
</evidence>
<feature type="repeat" description="WD" evidence="1">
    <location>
        <begin position="499"/>
        <end position="533"/>
    </location>
</feature>
<dbReference type="PROSITE" id="PS50082">
    <property type="entry name" value="WD_REPEATS_2"/>
    <property type="match status" value="4"/>
</dbReference>
<dbReference type="SMART" id="SM00320">
    <property type="entry name" value="WD40"/>
    <property type="match status" value="6"/>
</dbReference>
<keyword evidence="5" id="KW-1185">Reference proteome</keyword>
<feature type="domain" description="CHAT" evidence="3">
    <location>
        <begin position="73"/>
        <end position="359"/>
    </location>
</feature>
<feature type="repeat" description="WD" evidence="1">
    <location>
        <begin position="533"/>
        <end position="574"/>
    </location>
</feature>
<dbReference type="Pfam" id="PF00400">
    <property type="entry name" value="WD40"/>
    <property type="match status" value="3"/>
</dbReference>
<evidence type="ECO:0000259" key="3">
    <source>
        <dbReference type="Pfam" id="PF12770"/>
    </source>
</evidence>
<dbReference type="InterPro" id="IPR024983">
    <property type="entry name" value="CHAT_dom"/>
</dbReference>
<proteinExistence type="predicted"/>
<feature type="repeat" description="WD" evidence="1">
    <location>
        <begin position="629"/>
        <end position="670"/>
    </location>
</feature>
<dbReference type="PANTHER" id="PTHR19879:SF9">
    <property type="entry name" value="TRANSCRIPTION INITIATION FACTOR TFIID SUBUNIT 5"/>
    <property type="match status" value="1"/>
</dbReference>
<accession>A0ABT2JS90</accession>
<dbReference type="RefSeq" id="WP_260218075.1">
    <property type="nucleotide sequence ID" value="NZ_JAJAGO010000005.1"/>
</dbReference>
<dbReference type="Pfam" id="PF12770">
    <property type="entry name" value="CHAT"/>
    <property type="match status" value="1"/>
</dbReference>
<reference evidence="4 5" key="1">
    <citation type="submission" date="2021-10" db="EMBL/GenBank/DDBJ databases">
        <title>Streptomyces gossypii sp. nov., isolated from soil collected from cotton field.</title>
        <authorList>
            <person name="Ge X."/>
            <person name="Chen X."/>
            <person name="Liu W."/>
        </authorList>
    </citation>
    <scope>NUCLEOTIDE SEQUENCE [LARGE SCALE GENOMIC DNA]</scope>
    <source>
        <strain evidence="4 5">N2-109</strain>
    </source>
</reference>
<gene>
    <name evidence="4" type="ORF">LHJ74_12690</name>
</gene>
<protein>
    <submittedName>
        <fullName evidence="4">CHAT domain-containing protein</fullName>
    </submittedName>
</protein>
<feature type="repeat" description="WD" evidence="1">
    <location>
        <begin position="670"/>
        <end position="706"/>
    </location>
</feature>
<sequence length="747" mass="81180">MGDLDLRVRVVGRGEHGYQVIVEAPDDGEATTDLRLPSKPELEELLARVPEALWKSSARLRRSATAAEQPVRDLGRALFDALLSGDGRGLLTASRGRAAQQGRRLRIVLRIQPPELARLPWEFMYDTGEDGYLCLAMPLVRYPQLPTPVRPLRVESPLRVLCMIARPDDQGPLQTEHEQQRIRESLAGLVDARKVELGFVEGQSWRHLQAALRPRRGTGAANGRGETEPAQPRGPWHVLHFIGHGGYDEAAQEGTVALVGEDGGAYHLGAEMLATMLAGHPSLRLVVLNACETDRGAPSDPFSSVAGALTRRGTPAVLAMRYPVSDEVAIEFGATFYKGLASQQSVDDAVLGARQSMRLALPTTLEWGTPVLYMRSADGLLFDLDSAVVTTAGGGATVLPQGGFGSAPPVETERAPAPGGSRPRQTVTVPPPPPPSPPQRRRDPAAWKRLTTVTLPWRVRAVGFSSGELRLAMRMGRRHSLVIADADGRERQQIPHRDVWSADFSTEGRLLATEGADRYLRTWDVATGRPLCGVRHPRRIERLAFSPDGALIATGTGGRTVRVWDAATGDLCQELTTDWSLRQRLERGWVRNLAFSPDGTRLATGNTYGFAEMFAVSTGERLFSFRHASSGWGKGVSAVAFSPDGRRLVTADAEGDVYVWDAEGHSHQRTLPHRKGAYGLAFSPDGELLAVAIALGSTDVWDLDSGGGPLFRIAHRAEYAPSVAFSPEGTRLVSVRDTEMLIWESEG</sequence>
<dbReference type="PROSITE" id="PS50294">
    <property type="entry name" value="WD_REPEATS_REGION"/>
    <property type="match status" value="2"/>
</dbReference>
<evidence type="ECO:0000313" key="4">
    <source>
        <dbReference type="EMBL" id="MCT2590757.1"/>
    </source>
</evidence>
<feature type="region of interest" description="Disordered" evidence="2">
    <location>
        <begin position="212"/>
        <end position="235"/>
    </location>
</feature>
<dbReference type="InterPro" id="IPR015943">
    <property type="entry name" value="WD40/YVTN_repeat-like_dom_sf"/>
</dbReference>
<dbReference type="Proteomes" id="UP001156389">
    <property type="component" value="Unassembled WGS sequence"/>
</dbReference>
<dbReference type="Gene3D" id="2.130.10.10">
    <property type="entry name" value="YVTN repeat-like/Quinoprotein amine dehydrogenase"/>
    <property type="match status" value="2"/>
</dbReference>